<keyword evidence="1" id="KW-0732">Signal</keyword>
<name>A0A8C2L4V6_CYPCA</name>
<protein>
    <recommendedName>
        <fullName evidence="4">Neuropeptide Y</fullName>
    </recommendedName>
</protein>
<evidence type="ECO:0008006" key="4">
    <source>
        <dbReference type="Google" id="ProtNLM"/>
    </source>
</evidence>
<feature type="signal peptide" evidence="1">
    <location>
        <begin position="1"/>
        <end position="29"/>
    </location>
</feature>
<dbReference type="AlphaFoldDB" id="A0A8C2L4V6"/>
<dbReference type="PROSITE" id="PS50276">
    <property type="entry name" value="PANCREATIC_HORMONE_2"/>
    <property type="match status" value="1"/>
</dbReference>
<feature type="chain" id="PRO_5034376484" description="Neuropeptide Y" evidence="1">
    <location>
        <begin position="30"/>
        <end position="86"/>
    </location>
</feature>
<dbReference type="Gene3D" id="6.10.250.900">
    <property type="match status" value="1"/>
</dbReference>
<dbReference type="GO" id="GO:0007631">
    <property type="term" value="P:feeding behavior"/>
    <property type="evidence" value="ECO:0007669"/>
    <property type="project" value="TreeGrafter"/>
</dbReference>
<dbReference type="GO" id="GO:0007218">
    <property type="term" value="P:neuropeptide signaling pathway"/>
    <property type="evidence" value="ECO:0007669"/>
    <property type="project" value="TreeGrafter"/>
</dbReference>
<dbReference type="Proteomes" id="UP000694701">
    <property type="component" value="Unplaced"/>
</dbReference>
<evidence type="ECO:0000313" key="2">
    <source>
        <dbReference type="Ensembl" id="ENSCCRP00020119317.1"/>
    </source>
</evidence>
<reference evidence="2" key="1">
    <citation type="submission" date="2025-08" db="UniProtKB">
        <authorList>
            <consortium name="Ensembl"/>
        </authorList>
    </citation>
    <scope>IDENTIFICATION</scope>
</reference>
<dbReference type="GO" id="GO:0031841">
    <property type="term" value="F:neuropeptide Y receptor binding"/>
    <property type="evidence" value="ECO:0007669"/>
    <property type="project" value="TreeGrafter"/>
</dbReference>
<sequence length="86" mass="10262">MFLSPLRMSSHHLVFMVFAVMWIVTVTDAYPYTPDTAIPEEDTTKYYTALRHYIKLITRQRKQSFLDNIRGSRTEHDKIRLKLPFI</sequence>
<dbReference type="PANTHER" id="PTHR10533:SF12">
    <property type="match status" value="1"/>
</dbReference>
<dbReference type="GO" id="GO:0005184">
    <property type="term" value="F:neuropeptide hormone activity"/>
    <property type="evidence" value="ECO:0007669"/>
    <property type="project" value="TreeGrafter"/>
</dbReference>
<dbReference type="GO" id="GO:0005615">
    <property type="term" value="C:extracellular space"/>
    <property type="evidence" value="ECO:0007669"/>
    <property type="project" value="TreeGrafter"/>
</dbReference>
<proteinExistence type="predicted"/>
<dbReference type="PANTHER" id="PTHR10533">
    <property type="entry name" value="NEUROPEPTIDE Y/PANCREATIC HORMONE/PEPTIDE YY"/>
    <property type="match status" value="1"/>
</dbReference>
<accession>A0A8C2L4V6</accession>
<organism evidence="2 3">
    <name type="scientific">Cyprinus carpio</name>
    <name type="common">Common carp</name>
    <dbReference type="NCBI Taxonomy" id="7962"/>
    <lineage>
        <taxon>Eukaryota</taxon>
        <taxon>Metazoa</taxon>
        <taxon>Chordata</taxon>
        <taxon>Craniata</taxon>
        <taxon>Vertebrata</taxon>
        <taxon>Euteleostomi</taxon>
        <taxon>Actinopterygii</taxon>
        <taxon>Neopterygii</taxon>
        <taxon>Teleostei</taxon>
        <taxon>Ostariophysi</taxon>
        <taxon>Cypriniformes</taxon>
        <taxon>Cyprinidae</taxon>
        <taxon>Cyprininae</taxon>
        <taxon>Cyprinus</taxon>
    </lineage>
</organism>
<dbReference type="Ensembl" id="ENSCCRT00020130011.1">
    <property type="protein sequence ID" value="ENSCCRP00020119317.1"/>
    <property type="gene ID" value="ENSCCRG00020053539.1"/>
</dbReference>
<evidence type="ECO:0000256" key="1">
    <source>
        <dbReference type="SAM" id="SignalP"/>
    </source>
</evidence>
<evidence type="ECO:0000313" key="3">
    <source>
        <dbReference type="Proteomes" id="UP000694701"/>
    </source>
</evidence>